<dbReference type="GeneID" id="432222"/>
<evidence type="ECO:0000256" key="3">
    <source>
        <dbReference type="ARBA" id="ARBA00005776"/>
    </source>
</evidence>
<dbReference type="InterPro" id="IPR006674">
    <property type="entry name" value="HD_domain"/>
</dbReference>
<dbReference type="SMART" id="SM00471">
    <property type="entry name" value="HDc"/>
    <property type="match status" value="1"/>
</dbReference>
<dbReference type="OrthoDB" id="9991235at2759"/>
<dbReference type="PANTHER" id="PTHR11373:SF46">
    <property type="entry name" value="DEOXYNUCLEOSIDE TRIPHOSPHATE TRIPHOSPHOHYDROLASE SAMHD1"/>
    <property type="match status" value="1"/>
</dbReference>
<dbReference type="InterPro" id="IPR050135">
    <property type="entry name" value="dGTPase-like"/>
</dbReference>
<dbReference type="InterPro" id="IPR013761">
    <property type="entry name" value="SAM/pointed_sf"/>
</dbReference>
<keyword evidence="11" id="KW-0227">DNA damage</keyword>
<keyword evidence="14" id="KW-0391">Immunity</keyword>
<keyword evidence="15" id="KW-0051">Antiviral defense</keyword>
<dbReference type="Xenbase" id="XB-GENE-976506">
    <property type="gene designation" value="samhd1.L"/>
</dbReference>
<comment type="catalytic activity">
    <reaction evidence="19">
        <text>dCTP + H2O = 2'-deoxycytidine + triphosphate + H(+)</text>
        <dbReference type="Rhea" id="RHEA:80083"/>
        <dbReference type="ChEBI" id="CHEBI:15377"/>
        <dbReference type="ChEBI" id="CHEBI:15378"/>
        <dbReference type="ChEBI" id="CHEBI:15698"/>
        <dbReference type="ChEBI" id="CHEBI:18036"/>
        <dbReference type="ChEBI" id="CHEBI:61481"/>
    </reaction>
    <physiologicalReaction direction="left-to-right" evidence="19">
        <dbReference type="Rhea" id="RHEA:80084"/>
    </physiologicalReaction>
</comment>
<dbReference type="GO" id="GO:0006203">
    <property type="term" value="P:dGTP catabolic process"/>
    <property type="evidence" value="ECO:0000318"/>
    <property type="project" value="GO_Central"/>
</dbReference>
<evidence type="ECO:0000256" key="6">
    <source>
        <dbReference type="ARBA" id="ARBA00022533"/>
    </source>
</evidence>
<keyword evidence="8" id="KW-0235">DNA replication</keyword>
<comment type="catalytic activity">
    <reaction evidence="22">
        <text>dGTP + H2O = 2'-deoxyguanosine + triphosphate + H(+)</text>
        <dbReference type="Rhea" id="RHEA:15193"/>
        <dbReference type="ChEBI" id="CHEBI:15377"/>
        <dbReference type="ChEBI" id="CHEBI:15378"/>
        <dbReference type="ChEBI" id="CHEBI:17172"/>
        <dbReference type="ChEBI" id="CHEBI:18036"/>
        <dbReference type="ChEBI" id="CHEBI:61429"/>
    </reaction>
    <physiologicalReaction direction="left-to-right" evidence="22">
        <dbReference type="Rhea" id="RHEA:15194"/>
    </physiologicalReaction>
</comment>
<feature type="region of interest" description="Disordered" evidence="24">
    <location>
        <begin position="590"/>
        <end position="624"/>
    </location>
</feature>
<comment type="catalytic activity">
    <reaction evidence="20">
        <text>dATP + H2O = 2'-deoxyadenosine + triphosphate + H(+)</text>
        <dbReference type="Rhea" id="RHEA:67648"/>
        <dbReference type="ChEBI" id="CHEBI:15377"/>
        <dbReference type="ChEBI" id="CHEBI:15378"/>
        <dbReference type="ChEBI" id="CHEBI:17256"/>
        <dbReference type="ChEBI" id="CHEBI:18036"/>
        <dbReference type="ChEBI" id="CHEBI:61404"/>
    </reaction>
    <physiologicalReaction direction="left-to-right" evidence="20">
        <dbReference type="Rhea" id="RHEA:67649"/>
    </physiologicalReaction>
</comment>
<evidence type="ECO:0000256" key="24">
    <source>
        <dbReference type="SAM" id="MobiDB-lite"/>
    </source>
</evidence>
<evidence type="ECO:0000256" key="20">
    <source>
        <dbReference type="ARBA" id="ARBA00047812"/>
    </source>
</evidence>
<comment type="catalytic activity">
    <reaction evidence="23">
        <text>dTTP + H2O = thymidine + triphosphate + H(+)</text>
        <dbReference type="Rhea" id="RHEA:80079"/>
        <dbReference type="ChEBI" id="CHEBI:15377"/>
        <dbReference type="ChEBI" id="CHEBI:15378"/>
        <dbReference type="ChEBI" id="CHEBI:17748"/>
        <dbReference type="ChEBI" id="CHEBI:18036"/>
        <dbReference type="ChEBI" id="CHEBI:37568"/>
    </reaction>
    <physiologicalReaction direction="left-to-right" evidence="23">
        <dbReference type="Rhea" id="RHEA:80080"/>
    </physiologicalReaction>
</comment>
<evidence type="ECO:0000256" key="10">
    <source>
        <dbReference type="ARBA" id="ARBA00022741"/>
    </source>
</evidence>
<evidence type="ECO:0000256" key="1">
    <source>
        <dbReference type="ARBA" id="ARBA00004123"/>
    </source>
</evidence>
<gene>
    <name evidence="26 27" type="primary">samhd1.L</name>
</gene>
<dbReference type="GO" id="GO:0005634">
    <property type="term" value="C:nucleus"/>
    <property type="evidence" value="ECO:0000318"/>
    <property type="project" value="GO_Central"/>
</dbReference>
<keyword evidence="7" id="KW-0399">Innate immunity</keyword>
<dbReference type="FunFam" id="1.10.3210.10:FF:000015">
    <property type="entry name" value="Deoxynucleoside triphosphate triphosphohydrolase SAMHD1"/>
    <property type="match status" value="1"/>
</dbReference>
<dbReference type="SMART" id="SM00454">
    <property type="entry name" value="SAM"/>
    <property type="match status" value="1"/>
</dbReference>
<dbReference type="PROSITE" id="PS50105">
    <property type="entry name" value="SAM_DOMAIN"/>
    <property type="match status" value="1"/>
</dbReference>
<dbReference type="KEGG" id="xla:432222"/>
<dbReference type="GO" id="GO:0046872">
    <property type="term" value="F:metal ion binding"/>
    <property type="evidence" value="ECO:0007669"/>
    <property type="project" value="UniProtKB-KW"/>
</dbReference>
<keyword evidence="18" id="KW-0539">Nucleus</keyword>
<keyword evidence="6" id="KW-0021">Allosteric enzyme</keyword>
<organism evidence="25 26">
    <name type="scientific">Xenopus laevis</name>
    <name type="common">African clawed frog</name>
    <dbReference type="NCBI Taxonomy" id="8355"/>
    <lineage>
        <taxon>Eukaryota</taxon>
        <taxon>Metazoa</taxon>
        <taxon>Chordata</taxon>
        <taxon>Craniata</taxon>
        <taxon>Vertebrata</taxon>
        <taxon>Euteleostomi</taxon>
        <taxon>Amphibia</taxon>
        <taxon>Batrachia</taxon>
        <taxon>Anura</taxon>
        <taxon>Pipoidea</taxon>
        <taxon>Pipidae</taxon>
        <taxon>Xenopodinae</taxon>
        <taxon>Xenopus</taxon>
        <taxon>Xenopus</taxon>
    </lineage>
</organism>
<dbReference type="Pfam" id="PF07647">
    <property type="entry name" value="SAM_2"/>
    <property type="match status" value="1"/>
</dbReference>
<dbReference type="GO" id="GO:0005525">
    <property type="term" value="F:GTP binding"/>
    <property type="evidence" value="ECO:0007669"/>
    <property type="project" value="UniProtKB-KW"/>
</dbReference>
<dbReference type="Bgee" id="432222">
    <property type="expression patterns" value="Expressed in spleen and 19 other cell types or tissues"/>
</dbReference>
<dbReference type="SUPFAM" id="SSF47769">
    <property type="entry name" value="SAM/Pointed domain"/>
    <property type="match status" value="1"/>
</dbReference>
<evidence type="ECO:0000313" key="27">
    <source>
        <dbReference type="Xenbase" id="XB-GENE-976506"/>
    </source>
</evidence>
<evidence type="ECO:0000256" key="14">
    <source>
        <dbReference type="ARBA" id="ARBA00022859"/>
    </source>
</evidence>
<feature type="region of interest" description="Disordered" evidence="24">
    <location>
        <begin position="1"/>
        <end position="21"/>
    </location>
</feature>
<dbReference type="CDD" id="cd09508">
    <property type="entry name" value="SAM_HD"/>
    <property type="match status" value="1"/>
</dbReference>
<proteinExistence type="inferred from homology"/>
<dbReference type="Gene3D" id="1.10.3210.10">
    <property type="entry name" value="Hypothetical protein af1432"/>
    <property type="match status" value="1"/>
</dbReference>
<comment type="catalytic activity">
    <reaction evidence="21">
        <text>a 2'-deoxyribonucleoside 5'-triphosphate + H2O = a 2'-deoxyribonucleoside + triphosphate + H(+)</text>
        <dbReference type="Rhea" id="RHEA:46148"/>
        <dbReference type="ChEBI" id="CHEBI:15377"/>
        <dbReference type="ChEBI" id="CHEBI:15378"/>
        <dbReference type="ChEBI" id="CHEBI:18036"/>
        <dbReference type="ChEBI" id="CHEBI:18274"/>
        <dbReference type="ChEBI" id="CHEBI:61560"/>
    </reaction>
    <physiologicalReaction direction="left-to-right" evidence="21">
        <dbReference type="Rhea" id="RHEA:46149"/>
    </physiologicalReaction>
</comment>
<evidence type="ECO:0000256" key="9">
    <source>
        <dbReference type="ARBA" id="ARBA00022723"/>
    </source>
</evidence>
<dbReference type="PaxDb" id="8355-A0A1L8EU62"/>
<evidence type="ECO:0000256" key="7">
    <source>
        <dbReference type="ARBA" id="ARBA00022588"/>
    </source>
</evidence>
<evidence type="ECO:0000256" key="22">
    <source>
        <dbReference type="ARBA" id="ARBA00049174"/>
    </source>
</evidence>
<keyword evidence="12" id="KW-0378">Hydrolase</keyword>
<dbReference type="GO" id="GO:0008832">
    <property type="term" value="F:dGTPase activity"/>
    <property type="evidence" value="ECO:0000318"/>
    <property type="project" value="GO_Central"/>
</dbReference>
<evidence type="ECO:0000256" key="16">
    <source>
        <dbReference type="ARBA" id="ARBA00023134"/>
    </source>
</evidence>
<evidence type="ECO:0000256" key="19">
    <source>
        <dbReference type="ARBA" id="ARBA00047701"/>
    </source>
</evidence>
<dbReference type="GO" id="GO:0006260">
    <property type="term" value="P:DNA replication"/>
    <property type="evidence" value="ECO:0007669"/>
    <property type="project" value="UniProtKB-KW"/>
</dbReference>
<dbReference type="CDD" id="cd00077">
    <property type="entry name" value="HDc"/>
    <property type="match status" value="1"/>
</dbReference>
<keyword evidence="13" id="KW-0862">Zinc</keyword>
<dbReference type="PROSITE" id="PS51831">
    <property type="entry name" value="HD"/>
    <property type="match status" value="1"/>
</dbReference>
<evidence type="ECO:0000256" key="13">
    <source>
        <dbReference type="ARBA" id="ARBA00022833"/>
    </source>
</evidence>
<keyword evidence="5" id="KW-0158">Chromosome</keyword>
<dbReference type="AGR" id="Xenbase:XB-GENE-976506"/>
<name>A0A1L8EU62_XENLA</name>
<comment type="similarity">
    <text evidence="3">Belongs to the SAMHD1 family.</text>
</comment>
<dbReference type="CTD" id="432222"/>
<dbReference type="GO" id="GO:0006281">
    <property type="term" value="P:DNA repair"/>
    <property type="evidence" value="ECO:0007669"/>
    <property type="project" value="UniProtKB-KW"/>
</dbReference>
<feature type="compositionally biased region" description="Acidic residues" evidence="24">
    <location>
        <begin position="605"/>
        <end position="614"/>
    </location>
</feature>
<evidence type="ECO:0000256" key="8">
    <source>
        <dbReference type="ARBA" id="ARBA00022705"/>
    </source>
</evidence>
<evidence type="ECO:0000313" key="25">
    <source>
        <dbReference type="Proteomes" id="UP000186698"/>
    </source>
</evidence>
<dbReference type="Gene3D" id="3.30.70.2760">
    <property type="match status" value="1"/>
</dbReference>
<dbReference type="GO" id="GO:0045087">
    <property type="term" value="P:innate immune response"/>
    <property type="evidence" value="ECO:0007669"/>
    <property type="project" value="UniProtKB-KW"/>
</dbReference>
<keyword evidence="25" id="KW-1185">Reference proteome</keyword>
<evidence type="ECO:0000256" key="21">
    <source>
        <dbReference type="ARBA" id="ARBA00048183"/>
    </source>
</evidence>
<evidence type="ECO:0000256" key="15">
    <source>
        <dbReference type="ARBA" id="ARBA00023118"/>
    </source>
</evidence>
<keyword evidence="16" id="KW-0342">GTP-binding</keyword>
<evidence type="ECO:0000256" key="11">
    <source>
        <dbReference type="ARBA" id="ARBA00022763"/>
    </source>
</evidence>
<dbReference type="GO" id="GO:0005694">
    <property type="term" value="C:chromosome"/>
    <property type="evidence" value="ECO:0007669"/>
    <property type="project" value="UniProtKB-SubCell"/>
</dbReference>
<dbReference type="PANTHER" id="PTHR11373">
    <property type="entry name" value="DEOXYNUCLEOSIDE TRIPHOSPHATE TRIPHOSPHOHYDROLASE"/>
    <property type="match status" value="1"/>
</dbReference>
<comment type="subcellular location">
    <subcellularLocation>
        <location evidence="2">Chromosome</location>
    </subcellularLocation>
    <subcellularLocation>
        <location evidence="1">Nucleus</location>
    </subcellularLocation>
</comment>
<keyword evidence="17" id="KW-0234">DNA repair</keyword>
<evidence type="ECO:0000256" key="12">
    <source>
        <dbReference type="ARBA" id="ARBA00022801"/>
    </source>
</evidence>
<evidence type="ECO:0000256" key="4">
    <source>
        <dbReference type="ARBA" id="ARBA00020285"/>
    </source>
</evidence>
<dbReference type="SUPFAM" id="SSF109604">
    <property type="entry name" value="HD-domain/PDEase-like"/>
    <property type="match status" value="1"/>
</dbReference>
<dbReference type="Gene3D" id="1.10.150.50">
    <property type="entry name" value="Transcription Factor, Ets-1"/>
    <property type="match status" value="1"/>
</dbReference>
<sequence>MKGINGAKRVRHDASPTAQDGYVTPEKRVKRWSGGQTAANYREWDVEEVCLFLASHGLGELEVIFRENKIKGRILEYLTDSHLKDLQISSVALRLDLLSCLRMLCQNSPSIMKVFNDPIHGHIELHPLLVRIIDTPEFQRLRYIKQLGGSYYVFPGASHNRFEHSIGVGYLAGCLVQALHERQPDLQIDMRDMLCVQIAGLCHDLGHGPFSHMFDGRFMPLACPQKKFKHESASVAMFDHLIQSNGLEEAMKENGLCLPDDLTFIKEQIAGPLSSEAEQQFNSSPNSSSWPYRGRTEEKSFLYEIVANKRNGIDVDKWDYFARDCHHLGIQNNFDYKRFLKFARVCEVGSKKHICTRDKEVGNLYDMFHTRNCLHRRAYQHKVGNIIETMITDAFVKADPHIKIEGANGKYYSISGSVDDMVAYTKLTDNIYHQILYSNDPNLKEAREILQKVERRHLYKYIGQTHPHSNSRIEPDKYDKLPADLASSVPQTSAKDVELHAEDFIVDVIHMDYGMKEQNPINNVRFYCKADPRKAIKIRRDQVSQLLPEKFAEQIIRVYCKKTDEKSLETAKRYFIQWCMNKDFSKPQDGDVVAPDMTPLKASWVDDDDDEDNEGPQQTELLHKSRVKLFTN</sequence>
<dbReference type="FunFam" id="3.30.70.2760:FF:000002">
    <property type="entry name" value="SAM and HD domain-containing deoxynucleoside triphosphate triphosphohydrolase 1"/>
    <property type="match status" value="1"/>
</dbReference>
<protein>
    <recommendedName>
        <fullName evidence="4">Deoxynucleoside triphosphate triphosphohydrolase SAMHD1</fullName>
    </recommendedName>
</protein>
<dbReference type="OMA" id="QVHGYIK"/>
<evidence type="ECO:0000256" key="2">
    <source>
        <dbReference type="ARBA" id="ARBA00004286"/>
    </source>
</evidence>
<keyword evidence="9" id="KW-0479">Metal-binding</keyword>
<evidence type="ECO:0000256" key="5">
    <source>
        <dbReference type="ARBA" id="ARBA00022454"/>
    </source>
</evidence>
<evidence type="ECO:0000313" key="26">
    <source>
        <dbReference type="RefSeq" id="XP_018090732.1"/>
    </source>
</evidence>
<dbReference type="Proteomes" id="UP000186698">
    <property type="component" value="Chromosome 9_10L"/>
</dbReference>
<dbReference type="Pfam" id="PF01966">
    <property type="entry name" value="HD"/>
    <property type="match status" value="1"/>
</dbReference>
<dbReference type="InterPro" id="IPR003607">
    <property type="entry name" value="HD/PDEase_dom"/>
</dbReference>
<accession>A0A1L8EU62</accession>
<dbReference type="GO" id="GO:0051607">
    <property type="term" value="P:defense response to virus"/>
    <property type="evidence" value="ECO:0000318"/>
    <property type="project" value="GO_Central"/>
</dbReference>
<reference evidence="26" key="1">
    <citation type="submission" date="2025-08" db="UniProtKB">
        <authorList>
            <consortium name="RefSeq"/>
        </authorList>
    </citation>
    <scope>IDENTIFICATION</scope>
    <source>
        <strain evidence="26">J_2021</strain>
        <tissue evidence="26">Erythrocytes</tissue>
    </source>
</reference>
<evidence type="ECO:0000256" key="23">
    <source>
        <dbReference type="ARBA" id="ARBA00049451"/>
    </source>
</evidence>
<dbReference type="STRING" id="8355.A0A1L8EU62"/>
<dbReference type="GO" id="GO:0045088">
    <property type="term" value="P:regulation of innate immune response"/>
    <property type="evidence" value="ECO:0000318"/>
    <property type="project" value="GO_Central"/>
</dbReference>
<dbReference type="RefSeq" id="XP_018090732.1">
    <property type="nucleotide sequence ID" value="XM_018235243.2"/>
</dbReference>
<dbReference type="FunFam" id="1.10.150.50:FF:000067">
    <property type="entry name" value="SAM and HD domain-containing deoxynucleoside triphosphate triphosphohydrolase 1"/>
    <property type="match status" value="1"/>
</dbReference>
<dbReference type="AlphaFoldDB" id="A0A1L8EU62"/>
<dbReference type="InterPro" id="IPR001660">
    <property type="entry name" value="SAM"/>
</dbReference>
<evidence type="ECO:0000256" key="18">
    <source>
        <dbReference type="ARBA" id="ARBA00023242"/>
    </source>
</evidence>
<evidence type="ECO:0000256" key="17">
    <source>
        <dbReference type="ARBA" id="ARBA00023204"/>
    </source>
</evidence>
<keyword evidence="10" id="KW-0547">Nucleotide-binding</keyword>